<evidence type="ECO:0000259" key="7">
    <source>
        <dbReference type="Pfam" id="PF08240"/>
    </source>
</evidence>
<dbReference type="Pfam" id="PF08240">
    <property type="entry name" value="ADH_N"/>
    <property type="match status" value="1"/>
</dbReference>
<evidence type="ECO:0000313" key="8">
    <source>
        <dbReference type="EMBL" id="RKP00885.1"/>
    </source>
</evidence>
<accession>A0A4P9X6S3</accession>
<dbReference type="Proteomes" id="UP000274922">
    <property type="component" value="Unassembled WGS sequence"/>
</dbReference>
<organism evidence="8 9">
    <name type="scientific">Caulochytrium protostelioides</name>
    <dbReference type="NCBI Taxonomy" id="1555241"/>
    <lineage>
        <taxon>Eukaryota</taxon>
        <taxon>Fungi</taxon>
        <taxon>Fungi incertae sedis</taxon>
        <taxon>Chytridiomycota</taxon>
        <taxon>Chytridiomycota incertae sedis</taxon>
        <taxon>Chytridiomycetes</taxon>
        <taxon>Caulochytriales</taxon>
        <taxon>Caulochytriaceae</taxon>
        <taxon>Caulochytrium</taxon>
    </lineage>
</organism>
<feature type="domain" description="Alcohol dehydrogenase-like C-terminal" evidence="6">
    <location>
        <begin position="203"/>
        <end position="329"/>
    </location>
</feature>
<dbReference type="PANTHER" id="PTHR42683">
    <property type="entry name" value="ALDEHYDE REDUCTASE"/>
    <property type="match status" value="1"/>
</dbReference>
<evidence type="ECO:0000256" key="1">
    <source>
        <dbReference type="ARBA" id="ARBA00001947"/>
    </source>
</evidence>
<dbReference type="InterPro" id="IPR047109">
    <property type="entry name" value="CAD-like"/>
</dbReference>
<keyword evidence="4" id="KW-0560">Oxidoreductase</keyword>
<dbReference type="InterPro" id="IPR036291">
    <property type="entry name" value="NAD(P)-bd_dom_sf"/>
</dbReference>
<comment type="similarity">
    <text evidence="5">Belongs to the zinc-containing alcohol dehydrogenase family.</text>
</comment>
<dbReference type="STRING" id="1555241.A0A4P9X6S3"/>
<keyword evidence="3 5" id="KW-0862">Zinc</keyword>
<dbReference type="GO" id="GO:0016616">
    <property type="term" value="F:oxidoreductase activity, acting on the CH-OH group of donors, NAD or NADP as acceptor"/>
    <property type="evidence" value="ECO:0007669"/>
    <property type="project" value="InterPro"/>
</dbReference>
<dbReference type="EMBL" id="ML014194">
    <property type="protein sequence ID" value="RKP00885.1"/>
    <property type="molecule type" value="Genomic_DNA"/>
</dbReference>
<evidence type="ECO:0000256" key="2">
    <source>
        <dbReference type="ARBA" id="ARBA00022723"/>
    </source>
</evidence>
<sequence>MADTSVQFNGWAAKKNWSPEDPLEKWSYNPPKLGPNDVTIAIDYCGICGSDLHTILPGEKGGWSPKPRSEMDPVIVGHEIVGKVVEVGSQVKDHKVGDIVGVGAQARSCMDCEFCTTERKPLCPKTVSTYNAKYHHLPDYKLSSQGGYADKIRVHEHWVLPIPKSLDPKVVGPLMCAGITLYAPLKRHGAGPGKTVGVMGVGGLGHMGIKWAKAMGCERVVAVSHSDKKKDAATKLGATDYCNFSDEKDVAQWSAKLDLLVVTSFSNDTNWDAVMGLTKMDGGVTCVVAAPNEAMKHVYAFSLLTSQRVLTGSLIGDPTLIKEMLEFAAKHNITPDVEIVPMSQANDAVLKQHEGKARFRYVLDAHA</sequence>
<evidence type="ECO:0000256" key="3">
    <source>
        <dbReference type="ARBA" id="ARBA00022833"/>
    </source>
</evidence>
<dbReference type="CDD" id="cd05283">
    <property type="entry name" value="CAD1"/>
    <property type="match status" value="1"/>
</dbReference>
<dbReference type="SUPFAM" id="SSF50129">
    <property type="entry name" value="GroES-like"/>
    <property type="match status" value="1"/>
</dbReference>
<name>A0A4P9X6S3_9FUNG</name>
<evidence type="ECO:0000259" key="6">
    <source>
        <dbReference type="Pfam" id="PF00107"/>
    </source>
</evidence>
<evidence type="ECO:0000256" key="5">
    <source>
        <dbReference type="RuleBase" id="RU361277"/>
    </source>
</evidence>
<dbReference type="GO" id="GO:0008270">
    <property type="term" value="F:zinc ion binding"/>
    <property type="evidence" value="ECO:0007669"/>
    <property type="project" value="InterPro"/>
</dbReference>
<dbReference type="AlphaFoldDB" id="A0A4P9X6S3"/>
<dbReference type="InterPro" id="IPR013154">
    <property type="entry name" value="ADH-like_N"/>
</dbReference>
<feature type="domain" description="Alcohol dehydrogenase-like N-terminal" evidence="7">
    <location>
        <begin position="34"/>
        <end position="164"/>
    </location>
</feature>
<dbReference type="InterPro" id="IPR013149">
    <property type="entry name" value="ADH-like_C"/>
</dbReference>
<keyword evidence="9" id="KW-1185">Reference proteome</keyword>
<gene>
    <name evidence="8" type="ORF">CXG81DRAFT_12679</name>
</gene>
<dbReference type="InterPro" id="IPR011032">
    <property type="entry name" value="GroES-like_sf"/>
</dbReference>
<evidence type="ECO:0000256" key="4">
    <source>
        <dbReference type="ARBA" id="ARBA00023002"/>
    </source>
</evidence>
<evidence type="ECO:0008006" key="10">
    <source>
        <dbReference type="Google" id="ProtNLM"/>
    </source>
</evidence>
<dbReference type="FunFam" id="3.40.50.720:FF:000022">
    <property type="entry name" value="Cinnamyl alcohol dehydrogenase"/>
    <property type="match status" value="1"/>
</dbReference>
<protein>
    <recommendedName>
        <fullName evidence="10">Enoyl reductase (ER) domain-containing protein</fullName>
    </recommendedName>
</protein>
<proteinExistence type="inferred from homology"/>
<dbReference type="Pfam" id="PF00107">
    <property type="entry name" value="ADH_zinc_N"/>
    <property type="match status" value="1"/>
</dbReference>
<dbReference type="SUPFAM" id="SSF51735">
    <property type="entry name" value="NAD(P)-binding Rossmann-fold domains"/>
    <property type="match status" value="1"/>
</dbReference>
<evidence type="ECO:0000313" key="9">
    <source>
        <dbReference type="Proteomes" id="UP000274922"/>
    </source>
</evidence>
<comment type="cofactor">
    <cofactor evidence="1 5">
        <name>Zn(2+)</name>
        <dbReference type="ChEBI" id="CHEBI:29105"/>
    </cofactor>
</comment>
<dbReference type="Gene3D" id="3.90.180.10">
    <property type="entry name" value="Medium-chain alcohol dehydrogenases, catalytic domain"/>
    <property type="match status" value="1"/>
</dbReference>
<reference evidence="9" key="1">
    <citation type="journal article" date="2018" name="Nat. Microbiol.">
        <title>Leveraging single-cell genomics to expand the fungal tree of life.</title>
        <authorList>
            <person name="Ahrendt S.R."/>
            <person name="Quandt C.A."/>
            <person name="Ciobanu D."/>
            <person name="Clum A."/>
            <person name="Salamov A."/>
            <person name="Andreopoulos B."/>
            <person name="Cheng J.F."/>
            <person name="Woyke T."/>
            <person name="Pelin A."/>
            <person name="Henrissat B."/>
            <person name="Reynolds N.K."/>
            <person name="Benny G.L."/>
            <person name="Smith M.E."/>
            <person name="James T.Y."/>
            <person name="Grigoriev I.V."/>
        </authorList>
    </citation>
    <scope>NUCLEOTIDE SEQUENCE [LARGE SCALE GENOMIC DNA]</scope>
    <source>
        <strain evidence="9">ATCC 52028</strain>
    </source>
</reference>
<dbReference type="InterPro" id="IPR002328">
    <property type="entry name" value="ADH_Zn_CS"/>
</dbReference>
<dbReference type="Gene3D" id="3.40.50.720">
    <property type="entry name" value="NAD(P)-binding Rossmann-like Domain"/>
    <property type="match status" value="1"/>
</dbReference>
<keyword evidence="2 5" id="KW-0479">Metal-binding</keyword>
<dbReference type="PROSITE" id="PS00059">
    <property type="entry name" value="ADH_ZINC"/>
    <property type="match status" value="1"/>
</dbReference>
<dbReference type="OrthoDB" id="1879366at2759"/>